<evidence type="ECO:0000313" key="5">
    <source>
        <dbReference type="EMBL" id="MBP2022963.1"/>
    </source>
</evidence>
<dbReference type="EMBL" id="JAGGLL010000021">
    <property type="protein sequence ID" value="MBP2022963.1"/>
    <property type="molecule type" value="Genomic_DNA"/>
</dbReference>
<dbReference type="GO" id="GO:0003677">
    <property type="term" value="F:DNA binding"/>
    <property type="evidence" value="ECO:0007669"/>
    <property type="project" value="UniProtKB-KW"/>
</dbReference>
<name>A0ABS4K5A7_9CLOT</name>
<comment type="caution">
    <text evidence="5">The sequence shown here is derived from an EMBL/GenBank/DDBJ whole genome shotgun (WGS) entry which is preliminary data.</text>
</comment>
<evidence type="ECO:0000256" key="2">
    <source>
        <dbReference type="ARBA" id="ARBA00024867"/>
    </source>
</evidence>
<dbReference type="InterPro" id="IPR011006">
    <property type="entry name" value="CheY-like_superfamily"/>
</dbReference>
<protein>
    <recommendedName>
        <fullName evidence="1">Stage 0 sporulation protein A homolog</fullName>
    </recommendedName>
</protein>
<comment type="function">
    <text evidence="2">May play the central regulatory role in sporulation. It may be an element of the effector pathway responsible for the activation of sporulation genes in response to nutritional stress. Spo0A may act in concert with spo0H (a sigma factor) to control the expression of some genes that are critical to the sporulation process.</text>
</comment>
<evidence type="ECO:0000259" key="4">
    <source>
        <dbReference type="PROSITE" id="PS50110"/>
    </source>
</evidence>
<dbReference type="RefSeq" id="WP_021282004.1">
    <property type="nucleotide sequence ID" value="NZ_JAGGLL010000021.1"/>
</dbReference>
<dbReference type="SUPFAM" id="SSF52172">
    <property type="entry name" value="CheY-like"/>
    <property type="match status" value="1"/>
</dbReference>
<dbReference type="InterPro" id="IPR001789">
    <property type="entry name" value="Sig_transdc_resp-reg_receiver"/>
</dbReference>
<dbReference type="Gene3D" id="3.40.50.2300">
    <property type="match status" value="1"/>
</dbReference>
<reference evidence="5 6" key="1">
    <citation type="submission" date="2021-03" db="EMBL/GenBank/DDBJ databases">
        <title>Genomic Encyclopedia of Type Strains, Phase IV (KMG-IV): sequencing the most valuable type-strain genomes for metagenomic binning, comparative biology and taxonomic classification.</title>
        <authorList>
            <person name="Goeker M."/>
        </authorList>
    </citation>
    <scope>NUCLEOTIDE SEQUENCE [LARGE SCALE GENOMIC DNA]</scope>
    <source>
        <strain evidence="5 6">DSM 28650</strain>
    </source>
</reference>
<organism evidence="5 6">
    <name type="scientific">Clostridium punense</name>
    <dbReference type="NCBI Taxonomy" id="1054297"/>
    <lineage>
        <taxon>Bacteria</taxon>
        <taxon>Bacillati</taxon>
        <taxon>Bacillota</taxon>
        <taxon>Clostridia</taxon>
        <taxon>Eubacteriales</taxon>
        <taxon>Clostridiaceae</taxon>
        <taxon>Clostridium</taxon>
    </lineage>
</organism>
<evidence type="ECO:0000256" key="3">
    <source>
        <dbReference type="PROSITE-ProRule" id="PRU00169"/>
    </source>
</evidence>
<comment type="caution">
    <text evidence="3">Lacks conserved residue(s) required for the propagation of feature annotation.</text>
</comment>
<accession>A0ABS4K5A7</accession>
<sequence length="80" mass="9294">MDRVMLIGDLEVVHNSIVSVVFKEKINLVYVAKNSLEAISKVKEYYPDIIIYETSIDNCNLSETIKLFKKYNSRVRIILL</sequence>
<dbReference type="Proteomes" id="UP001519308">
    <property type="component" value="Unassembled WGS sequence"/>
</dbReference>
<feature type="domain" description="Response regulatory" evidence="4">
    <location>
        <begin position="3"/>
        <end position="80"/>
    </location>
</feature>
<evidence type="ECO:0000313" key="6">
    <source>
        <dbReference type="Proteomes" id="UP001519308"/>
    </source>
</evidence>
<gene>
    <name evidence="5" type="ORF">J2Z44_002788</name>
</gene>
<proteinExistence type="predicted"/>
<dbReference type="PROSITE" id="PS50110">
    <property type="entry name" value="RESPONSE_REGULATORY"/>
    <property type="match status" value="1"/>
</dbReference>
<evidence type="ECO:0000256" key="1">
    <source>
        <dbReference type="ARBA" id="ARBA00018672"/>
    </source>
</evidence>
<keyword evidence="5" id="KW-0238">DNA-binding</keyword>
<keyword evidence="6" id="KW-1185">Reference proteome</keyword>